<sequence>MMRAEQRLGLVDDHLVATPEGDLLHPAAAQAFTEMQATASAEGINLAIASGFRSFERQRIIWNRKWCGERVINDKQGRPLDPACLSDEQKLHAILHWSALPGASRHHWGTDIDIWDPSGFGNHHQLQLIPDEYEQPGAPCYTLWCWLKAHAKEYGFFFPYEVYQGGVAREPWHLSYRPIAHSIQHALTLEELTQAIKTADVEGKVTILEHLGAIKQRYFDTICGENTGDE</sequence>
<reference evidence="3" key="1">
    <citation type="journal article" date="2018" name="Front. Microbiol.">
        <title>Genome-Based Analysis Reveals the Taxonomy and Diversity of the Family Idiomarinaceae.</title>
        <authorList>
            <person name="Liu Y."/>
            <person name="Lai Q."/>
            <person name="Shao Z."/>
        </authorList>
    </citation>
    <scope>NUCLEOTIDE SEQUENCE [LARGE SCALE GENOMIC DNA]</scope>
    <source>
        <strain evidence="3">F23</strain>
    </source>
</reference>
<evidence type="ECO:0000259" key="1">
    <source>
        <dbReference type="Pfam" id="PF02557"/>
    </source>
</evidence>
<dbReference type="Gene3D" id="3.30.1380.10">
    <property type="match status" value="1"/>
</dbReference>
<evidence type="ECO:0000313" key="2">
    <source>
        <dbReference type="EMBL" id="RUO57521.1"/>
    </source>
</evidence>
<evidence type="ECO:0000313" key="3">
    <source>
        <dbReference type="Proteomes" id="UP000287330"/>
    </source>
</evidence>
<dbReference type="AlphaFoldDB" id="A0A432Y9D5"/>
<dbReference type="Pfam" id="PF02557">
    <property type="entry name" value="VanY"/>
    <property type="match status" value="1"/>
</dbReference>
<proteinExistence type="predicted"/>
<accession>A0A432Y9D5</accession>
<name>A0A432Y9D5_9GAMM</name>
<comment type="caution">
    <text evidence="2">The sequence shown here is derived from an EMBL/GenBank/DDBJ whole genome shotgun (WGS) entry which is preliminary data.</text>
</comment>
<dbReference type="CDD" id="cd14847">
    <property type="entry name" value="DD-carboxypeptidase_like"/>
    <property type="match status" value="1"/>
</dbReference>
<dbReference type="EMBL" id="PIPV01000002">
    <property type="protein sequence ID" value="RUO57521.1"/>
    <property type="molecule type" value="Genomic_DNA"/>
</dbReference>
<gene>
    <name evidence="2" type="ORF">CWE25_03390</name>
</gene>
<dbReference type="GO" id="GO:0006508">
    <property type="term" value="P:proteolysis"/>
    <property type="evidence" value="ECO:0007669"/>
    <property type="project" value="InterPro"/>
</dbReference>
<dbReference type="PANTHER" id="PTHR34385">
    <property type="entry name" value="D-ALANYL-D-ALANINE CARBOXYPEPTIDASE"/>
    <property type="match status" value="1"/>
</dbReference>
<dbReference type="InterPro" id="IPR009045">
    <property type="entry name" value="Zn_M74/Hedgehog-like"/>
</dbReference>
<organism evidence="2 3">
    <name type="scientific">Idiomarina fontislapidosi</name>
    <dbReference type="NCBI Taxonomy" id="263723"/>
    <lineage>
        <taxon>Bacteria</taxon>
        <taxon>Pseudomonadati</taxon>
        <taxon>Pseudomonadota</taxon>
        <taxon>Gammaproteobacteria</taxon>
        <taxon>Alteromonadales</taxon>
        <taxon>Idiomarinaceae</taxon>
        <taxon>Idiomarina</taxon>
    </lineage>
</organism>
<keyword evidence="2" id="KW-0645">Protease</keyword>
<dbReference type="OrthoDB" id="9792074at2"/>
<protein>
    <submittedName>
        <fullName evidence="2">D-alanyl-D-alanine carboxypeptidase</fullName>
    </submittedName>
</protein>
<dbReference type="GO" id="GO:0004180">
    <property type="term" value="F:carboxypeptidase activity"/>
    <property type="evidence" value="ECO:0007669"/>
    <property type="project" value="UniProtKB-KW"/>
</dbReference>
<dbReference type="RefSeq" id="WP_110573372.1">
    <property type="nucleotide sequence ID" value="NZ_PIPV01000002.1"/>
</dbReference>
<keyword evidence="2" id="KW-0378">Hydrolase</keyword>
<keyword evidence="3" id="KW-1185">Reference proteome</keyword>
<dbReference type="PANTHER" id="PTHR34385:SF1">
    <property type="entry name" value="PEPTIDOGLYCAN L-ALANYL-D-GLUTAMATE ENDOPEPTIDASE CWLK"/>
    <property type="match status" value="1"/>
</dbReference>
<dbReference type="Proteomes" id="UP000287330">
    <property type="component" value="Unassembled WGS sequence"/>
</dbReference>
<dbReference type="SUPFAM" id="SSF55166">
    <property type="entry name" value="Hedgehog/DD-peptidase"/>
    <property type="match status" value="1"/>
</dbReference>
<dbReference type="InterPro" id="IPR052179">
    <property type="entry name" value="DD-CPase-like"/>
</dbReference>
<feature type="domain" description="D-alanyl-D-alanine carboxypeptidase-like core" evidence="1">
    <location>
        <begin position="23"/>
        <end position="178"/>
    </location>
</feature>
<dbReference type="InterPro" id="IPR003709">
    <property type="entry name" value="VanY-like_core_dom"/>
</dbReference>
<keyword evidence="2" id="KW-0121">Carboxypeptidase</keyword>